<dbReference type="Gene3D" id="3.30.60.20">
    <property type="match status" value="1"/>
</dbReference>
<feature type="region of interest" description="Disordered" evidence="5">
    <location>
        <begin position="560"/>
        <end position="586"/>
    </location>
</feature>
<dbReference type="SUPFAM" id="SSF57889">
    <property type="entry name" value="Cysteine-rich domain"/>
    <property type="match status" value="1"/>
</dbReference>
<comment type="subcellular location">
    <subcellularLocation>
        <location evidence="1">Cytoplasm</location>
    </subcellularLocation>
</comment>
<evidence type="ECO:0000259" key="7">
    <source>
        <dbReference type="PROSITE" id="PS50238"/>
    </source>
</evidence>
<dbReference type="GO" id="GO:0051015">
    <property type="term" value="F:actin filament binding"/>
    <property type="evidence" value="ECO:0007669"/>
    <property type="project" value="TreeGrafter"/>
</dbReference>
<dbReference type="Pfam" id="PF00130">
    <property type="entry name" value="C1_1"/>
    <property type="match status" value="1"/>
</dbReference>
<dbReference type="GO" id="GO:0005884">
    <property type="term" value="C:actin filament"/>
    <property type="evidence" value="ECO:0007669"/>
    <property type="project" value="TreeGrafter"/>
</dbReference>
<dbReference type="Pfam" id="PF00620">
    <property type="entry name" value="RhoGAP"/>
    <property type="match status" value="1"/>
</dbReference>
<evidence type="ECO:0008006" key="9">
    <source>
        <dbReference type="Google" id="ProtNLM"/>
    </source>
</evidence>
<feature type="domain" description="Phorbol-ester/DAG-type" evidence="6">
    <location>
        <begin position="264"/>
        <end position="313"/>
    </location>
</feature>
<evidence type="ECO:0000256" key="4">
    <source>
        <dbReference type="ARBA" id="ARBA00022833"/>
    </source>
</evidence>
<keyword evidence="4" id="KW-0862">Zinc</keyword>
<keyword evidence="2" id="KW-0963">Cytoplasm</keyword>
<gene>
    <name evidence="8" type="primary">ORF79232</name>
</gene>
<dbReference type="InterPro" id="IPR002219">
    <property type="entry name" value="PKC_DAG/PE"/>
</dbReference>
<dbReference type="PROSITE" id="PS50238">
    <property type="entry name" value="RHOGAP"/>
    <property type="match status" value="1"/>
</dbReference>
<evidence type="ECO:0000256" key="1">
    <source>
        <dbReference type="ARBA" id="ARBA00004496"/>
    </source>
</evidence>
<feature type="compositionally biased region" description="Basic residues" evidence="5">
    <location>
        <begin position="76"/>
        <end position="85"/>
    </location>
</feature>
<dbReference type="InterPro" id="IPR046349">
    <property type="entry name" value="C1-like_sf"/>
</dbReference>
<dbReference type="SMART" id="SM00324">
    <property type="entry name" value="RhoGAP"/>
    <property type="match status" value="1"/>
</dbReference>
<dbReference type="PANTHER" id="PTHR46184">
    <property type="entry name" value="UNCONVENTIONAL MYOSIN-IXB-LIKE PROTEIN"/>
    <property type="match status" value="1"/>
</dbReference>
<dbReference type="InterPro" id="IPR046987">
    <property type="entry name" value="Myo9"/>
</dbReference>
<dbReference type="PROSITE" id="PS50081">
    <property type="entry name" value="ZF_DAG_PE_2"/>
    <property type="match status" value="1"/>
</dbReference>
<dbReference type="PROSITE" id="PS00479">
    <property type="entry name" value="ZF_DAG_PE_1"/>
    <property type="match status" value="1"/>
</dbReference>
<dbReference type="AlphaFoldDB" id="A0A0B6ZTE6"/>
<proteinExistence type="predicted"/>
<dbReference type="InterPro" id="IPR000198">
    <property type="entry name" value="RhoGAP_dom"/>
</dbReference>
<dbReference type="EMBL" id="HACG01024772">
    <property type="protein sequence ID" value="CEK71637.1"/>
    <property type="molecule type" value="Transcribed_RNA"/>
</dbReference>
<feature type="domain" description="Rho-GAP" evidence="7">
    <location>
        <begin position="330"/>
        <end position="518"/>
    </location>
</feature>
<dbReference type="SUPFAM" id="SSF48350">
    <property type="entry name" value="GTPase activation domain, GAP"/>
    <property type="match status" value="1"/>
</dbReference>
<dbReference type="GO" id="GO:0000146">
    <property type="term" value="F:microfilament motor activity"/>
    <property type="evidence" value="ECO:0007669"/>
    <property type="project" value="InterPro"/>
</dbReference>
<dbReference type="SMART" id="SM00109">
    <property type="entry name" value="C1"/>
    <property type="match status" value="1"/>
</dbReference>
<dbReference type="PANTHER" id="PTHR46184:SF5">
    <property type="entry name" value="UNCONVENTIONAL MYOSIN-IXA-LIKE"/>
    <property type="match status" value="1"/>
</dbReference>
<sequence length="745" mass="84413">CIPSSPGRSFKFFSHKSTKKKKDDSEEDSEDSVSIQSKRSIEAMGVGVLSQCPLFPVSLVPSDKPIGLVGEEATKWNHRRPKKKQRIVDDKNASVSPGRNQSQSNMKVARSTEWQYADNMVITDVTELALLDEFLSQKQRGFSNDKSGNRQDTVFDRIFKGALDKFRKDLKSLIGVEVGKDKTIVRYRDLFEQFRHILEAEMKREKTDAPLVMSVNAFRGFLDEFRKQEEARSRDAKKDDRRMEKKNMKREKQKKAIDTVEFNGHRYQQVQFSIPTFCEVCTSLIWIMDKGYVCRECKLACHKKCYSKQHSPCKGLAESKGHPSTQVFGAQLESLVSDTQKIPVVCERLLSTLERTGLYIEGIYRKSGAAPKVKELKTALEADVEGVALEEYHVHVLASVLKLYLRNLPEPLLTYSLFDDFLRTTEIKDEKEMIKSIFDIIKKLPKPSFDLFERLCFHLACVAMHNESNKMTASALAVIFAPVLLGTSKMLQAQDAIAFMPKQMVCIETILKEQIRTVKSKLEDIDILESAEKTTGERLNAVRASLRTVKQKSPVTSPVKQASVCTKSKDNEEDVSTDMDDFENGDIEMDTECTDLVKEEKVLIRHIQSIHKEKDKLTCKLSMLESRQGSSDEDVLSGDEADSMIGADGISDEYAVSFESPVTRPSLQHITKHRVSLPNNRLLPERFARKLKSYSDMDDISDACSSESIPALSIKSSTTLSQFMEPSYLSIPEMLTLEDDDEIMV</sequence>
<evidence type="ECO:0000259" key="6">
    <source>
        <dbReference type="PROSITE" id="PS50081"/>
    </source>
</evidence>
<protein>
    <recommendedName>
        <fullName evidence="9">Rho-GAP domain-containing protein</fullName>
    </recommendedName>
</protein>
<feature type="compositionally biased region" description="Polar residues" evidence="5">
    <location>
        <begin position="93"/>
        <end position="106"/>
    </location>
</feature>
<organism evidence="8">
    <name type="scientific">Arion vulgaris</name>
    <dbReference type="NCBI Taxonomy" id="1028688"/>
    <lineage>
        <taxon>Eukaryota</taxon>
        <taxon>Metazoa</taxon>
        <taxon>Spiralia</taxon>
        <taxon>Lophotrochozoa</taxon>
        <taxon>Mollusca</taxon>
        <taxon>Gastropoda</taxon>
        <taxon>Heterobranchia</taxon>
        <taxon>Euthyneura</taxon>
        <taxon>Panpulmonata</taxon>
        <taxon>Eupulmonata</taxon>
        <taxon>Stylommatophora</taxon>
        <taxon>Helicina</taxon>
        <taxon>Arionoidea</taxon>
        <taxon>Arionidae</taxon>
        <taxon>Arion</taxon>
    </lineage>
</organism>
<dbReference type="GO" id="GO:0046872">
    <property type="term" value="F:metal ion binding"/>
    <property type="evidence" value="ECO:0007669"/>
    <property type="project" value="UniProtKB-KW"/>
</dbReference>
<evidence type="ECO:0000256" key="5">
    <source>
        <dbReference type="SAM" id="MobiDB-lite"/>
    </source>
</evidence>
<keyword evidence="3" id="KW-0479">Metal-binding</keyword>
<accession>A0A0B6ZTE6</accession>
<evidence type="ECO:0000256" key="3">
    <source>
        <dbReference type="ARBA" id="ARBA00022723"/>
    </source>
</evidence>
<evidence type="ECO:0000256" key="2">
    <source>
        <dbReference type="ARBA" id="ARBA00022490"/>
    </source>
</evidence>
<feature type="non-terminal residue" evidence="8">
    <location>
        <position position="1"/>
    </location>
</feature>
<dbReference type="GO" id="GO:0005737">
    <property type="term" value="C:cytoplasm"/>
    <property type="evidence" value="ECO:0007669"/>
    <property type="project" value="UniProtKB-SubCell"/>
</dbReference>
<reference evidence="8" key="1">
    <citation type="submission" date="2014-12" db="EMBL/GenBank/DDBJ databases">
        <title>Insight into the proteome of Arion vulgaris.</title>
        <authorList>
            <person name="Aradska J."/>
            <person name="Bulat T."/>
            <person name="Smidak R."/>
            <person name="Sarate P."/>
            <person name="Gangsoo J."/>
            <person name="Sialana F."/>
            <person name="Bilban M."/>
            <person name="Lubec G."/>
        </authorList>
    </citation>
    <scope>NUCLEOTIDE SEQUENCE</scope>
    <source>
        <tissue evidence="8">Skin</tissue>
    </source>
</reference>
<dbReference type="Gene3D" id="1.10.555.10">
    <property type="entry name" value="Rho GTPase activation protein"/>
    <property type="match status" value="1"/>
</dbReference>
<dbReference type="CDD" id="cd20818">
    <property type="entry name" value="C1_Myosin-IX"/>
    <property type="match status" value="1"/>
</dbReference>
<feature type="region of interest" description="Disordered" evidence="5">
    <location>
        <begin position="1"/>
        <end position="36"/>
    </location>
</feature>
<dbReference type="GO" id="GO:0005096">
    <property type="term" value="F:GTPase activator activity"/>
    <property type="evidence" value="ECO:0007669"/>
    <property type="project" value="InterPro"/>
</dbReference>
<dbReference type="InterPro" id="IPR008936">
    <property type="entry name" value="Rho_GTPase_activation_prot"/>
</dbReference>
<evidence type="ECO:0000313" key="8">
    <source>
        <dbReference type="EMBL" id="CEK71637.1"/>
    </source>
</evidence>
<name>A0A0B6ZTE6_9EUPU</name>
<feature type="compositionally biased region" description="Acidic residues" evidence="5">
    <location>
        <begin position="571"/>
        <end position="586"/>
    </location>
</feature>
<dbReference type="GO" id="GO:0035556">
    <property type="term" value="P:intracellular signal transduction"/>
    <property type="evidence" value="ECO:0007669"/>
    <property type="project" value="InterPro"/>
</dbReference>
<feature type="region of interest" description="Disordered" evidence="5">
    <location>
        <begin position="74"/>
        <end position="107"/>
    </location>
</feature>